<dbReference type="AlphaFoldDB" id="A0A645IC53"/>
<accession>A0A645IC53</accession>
<gene>
    <name evidence="1" type="ORF">SDC9_195643</name>
</gene>
<protein>
    <submittedName>
        <fullName evidence="1">Uncharacterized protein</fullName>
    </submittedName>
</protein>
<sequence>MENNFRLTDSQLKTLAAHILDQDRQMQFPASGYFKFISSFRFFDLQSDIDFSLFKQSFFNIP</sequence>
<proteinExistence type="predicted"/>
<evidence type="ECO:0000313" key="1">
    <source>
        <dbReference type="EMBL" id="MPN48039.1"/>
    </source>
</evidence>
<reference evidence="1" key="1">
    <citation type="submission" date="2019-08" db="EMBL/GenBank/DDBJ databases">
        <authorList>
            <person name="Kucharzyk K."/>
            <person name="Murdoch R.W."/>
            <person name="Higgins S."/>
            <person name="Loffler F."/>
        </authorList>
    </citation>
    <scope>NUCLEOTIDE SEQUENCE</scope>
</reference>
<name>A0A645IC53_9ZZZZ</name>
<organism evidence="1">
    <name type="scientific">bioreactor metagenome</name>
    <dbReference type="NCBI Taxonomy" id="1076179"/>
    <lineage>
        <taxon>unclassified sequences</taxon>
        <taxon>metagenomes</taxon>
        <taxon>ecological metagenomes</taxon>
    </lineage>
</organism>
<comment type="caution">
    <text evidence="1">The sequence shown here is derived from an EMBL/GenBank/DDBJ whole genome shotgun (WGS) entry which is preliminary data.</text>
</comment>
<dbReference type="EMBL" id="VSSQ01110004">
    <property type="protein sequence ID" value="MPN48039.1"/>
    <property type="molecule type" value="Genomic_DNA"/>
</dbReference>